<comment type="caution">
    <text evidence="2">The sequence shown here is derived from an EMBL/GenBank/DDBJ whole genome shotgun (WGS) entry which is preliminary data.</text>
</comment>
<feature type="domain" description="N-acetyltransferase" evidence="1">
    <location>
        <begin position="2"/>
        <end position="163"/>
    </location>
</feature>
<evidence type="ECO:0000313" key="2">
    <source>
        <dbReference type="EMBL" id="TKB48820.1"/>
    </source>
</evidence>
<dbReference type="SUPFAM" id="SSF55729">
    <property type="entry name" value="Acyl-CoA N-acyltransferases (Nat)"/>
    <property type="match status" value="1"/>
</dbReference>
<sequence>MIAIRPMLNRDISDVAAIYRQPSCVYNSLHTPFMSEDDWNERVRYYGNNMQALVAEIGGQVIGQCCLIQLHNEPRRRHVASLGVVVSEEWRKQGVAKALLTEVLDICDSWLGVHRIELEVFADNLPAISLYRSLGFVEEGLCRDFALRDGEYANALIMSRVKGA</sequence>
<keyword evidence="2" id="KW-0808">Transferase</keyword>
<proteinExistence type="predicted"/>
<protein>
    <submittedName>
        <fullName evidence="2">GNAT family N-acetyltransferase</fullName>
    </submittedName>
</protein>
<organism evidence="2 3">
    <name type="scientific">Ferrimonas aestuarii</name>
    <dbReference type="NCBI Taxonomy" id="2569539"/>
    <lineage>
        <taxon>Bacteria</taxon>
        <taxon>Pseudomonadati</taxon>
        <taxon>Pseudomonadota</taxon>
        <taxon>Gammaproteobacteria</taxon>
        <taxon>Alteromonadales</taxon>
        <taxon>Ferrimonadaceae</taxon>
        <taxon>Ferrimonas</taxon>
    </lineage>
</organism>
<dbReference type="PROSITE" id="PS51186">
    <property type="entry name" value="GNAT"/>
    <property type="match status" value="1"/>
</dbReference>
<name>A0A4U1BCU3_9GAMM</name>
<dbReference type="EMBL" id="SWCJ01000032">
    <property type="protein sequence ID" value="TKB48820.1"/>
    <property type="molecule type" value="Genomic_DNA"/>
</dbReference>
<dbReference type="GO" id="GO:0016747">
    <property type="term" value="F:acyltransferase activity, transferring groups other than amino-acyl groups"/>
    <property type="evidence" value="ECO:0007669"/>
    <property type="project" value="InterPro"/>
</dbReference>
<keyword evidence="3" id="KW-1185">Reference proteome</keyword>
<dbReference type="InterPro" id="IPR016181">
    <property type="entry name" value="Acyl_CoA_acyltransferase"/>
</dbReference>
<dbReference type="OrthoDB" id="336415at2"/>
<dbReference type="Proteomes" id="UP000305675">
    <property type="component" value="Unassembled WGS sequence"/>
</dbReference>
<dbReference type="AlphaFoldDB" id="A0A4U1BCU3"/>
<reference evidence="2 3" key="1">
    <citation type="submission" date="2019-04" db="EMBL/GenBank/DDBJ databases">
        <authorList>
            <person name="Hwang J.C."/>
        </authorList>
    </citation>
    <scope>NUCLEOTIDE SEQUENCE [LARGE SCALE GENOMIC DNA]</scope>
    <source>
        <strain evidence="2 3">IMCC35002</strain>
    </source>
</reference>
<gene>
    <name evidence="2" type="ORF">FCL42_21375</name>
</gene>
<dbReference type="Pfam" id="PF00583">
    <property type="entry name" value="Acetyltransf_1"/>
    <property type="match status" value="1"/>
</dbReference>
<accession>A0A4U1BCU3</accession>
<dbReference type="PANTHER" id="PTHR43415:SF3">
    <property type="entry name" value="GNAT-FAMILY ACETYLTRANSFERASE"/>
    <property type="match status" value="1"/>
</dbReference>
<dbReference type="PANTHER" id="PTHR43415">
    <property type="entry name" value="SPERMIDINE N(1)-ACETYLTRANSFERASE"/>
    <property type="match status" value="1"/>
</dbReference>
<evidence type="ECO:0000259" key="1">
    <source>
        <dbReference type="PROSITE" id="PS51186"/>
    </source>
</evidence>
<dbReference type="InterPro" id="IPR000182">
    <property type="entry name" value="GNAT_dom"/>
</dbReference>
<dbReference type="RefSeq" id="WP_136865450.1">
    <property type="nucleotide sequence ID" value="NZ_SWCJ01000032.1"/>
</dbReference>
<dbReference type="CDD" id="cd04301">
    <property type="entry name" value="NAT_SF"/>
    <property type="match status" value="1"/>
</dbReference>
<dbReference type="Gene3D" id="3.40.630.30">
    <property type="match status" value="1"/>
</dbReference>
<evidence type="ECO:0000313" key="3">
    <source>
        <dbReference type="Proteomes" id="UP000305675"/>
    </source>
</evidence>